<protein>
    <submittedName>
        <fullName evidence="1">Glycosyltransferase family 4 protein</fullName>
    </submittedName>
</protein>
<dbReference type="GO" id="GO:0016740">
    <property type="term" value="F:transferase activity"/>
    <property type="evidence" value="ECO:0007669"/>
    <property type="project" value="UniProtKB-KW"/>
</dbReference>
<reference evidence="1 2" key="1">
    <citation type="submission" date="2019-08" db="EMBL/GenBank/DDBJ databases">
        <authorList>
            <person name="Dhanesh K."/>
            <person name="Kumar G."/>
            <person name="Sasikala C."/>
            <person name="Venkata Ramana C."/>
        </authorList>
    </citation>
    <scope>NUCLEOTIDE SEQUENCE [LARGE SCALE GENOMIC DNA]</scope>
    <source>
        <strain evidence="1 2">JC645</strain>
    </source>
</reference>
<gene>
    <name evidence="1" type="ORF">FYK55_06870</name>
</gene>
<keyword evidence="2" id="KW-1185">Reference proteome</keyword>
<sequence>MNVIFLHAHFRPGGVTQVVENQVAALSGRIDGTIVLVSGLDQSGIGASTLDRSRQVVVPELDYDRELRRSDRPLADARQRGETIARVLGDRLGEFGIAAEQTVLHWHNHALGKNVAHPAAIKQLAADGWRQLLQIHDFAEDFRPENYARLIDAAGASVPADVAAYEFPQAPGIHYAMLTTADAAVMADLGVAPQRLHVVPNSVSFDGAILPDPDQAWGKIQAAAGLPSDATWCVYPVRGIRRKNLGEFLLLSRLTPPSMYSGVTLEPTTAVERASYRRWRDVAVVCAPRAIFDVGHFPDVTFLDNLSASQFVISTSVAEGFGMAYLEPWLAGRGVVARRLPHVVRDFESAGLRLDRFYDEVVVPVDDRWAGEVRREIAEAYHAAWQSIPIAFRPTVEPASLAASSSGEIDFALLTADRQVEVLRRMHDDAGFENSVRDRNADLIASLSAPFLSSTIEHNHTVAEREYGNDRAGERLLAAYRQIRTGAAEIGGARSSGVGGKAAVLGGQAIELLSAQKGFFPCRTEVIHARPAEGAS</sequence>
<dbReference type="Gene3D" id="3.40.50.2000">
    <property type="entry name" value="Glycogen Phosphorylase B"/>
    <property type="match status" value="1"/>
</dbReference>
<keyword evidence="1" id="KW-0808">Transferase</keyword>
<accession>A0A5M6DGN7</accession>
<proteinExistence type="predicted"/>
<dbReference type="EMBL" id="VWOX01000003">
    <property type="protein sequence ID" value="KAA5545369.1"/>
    <property type="molecule type" value="Genomic_DNA"/>
</dbReference>
<dbReference type="RefSeq" id="WP_150075639.1">
    <property type="nucleotide sequence ID" value="NZ_VWOX01000003.1"/>
</dbReference>
<dbReference type="SUPFAM" id="SSF53756">
    <property type="entry name" value="UDP-Glycosyltransferase/glycogen phosphorylase"/>
    <property type="match status" value="1"/>
</dbReference>
<evidence type="ECO:0000313" key="1">
    <source>
        <dbReference type="EMBL" id="KAA5545369.1"/>
    </source>
</evidence>
<organism evidence="1 2">
    <name type="scientific">Roseiconus nitratireducens</name>
    <dbReference type="NCBI Taxonomy" id="2605748"/>
    <lineage>
        <taxon>Bacteria</taxon>
        <taxon>Pseudomonadati</taxon>
        <taxon>Planctomycetota</taxon>
        <taxon>Planctomycetia</taxon>
        <taxon>Pirellulales</taxon>
        <taxon>Pirellulaceae</taxon>
        <taxon>Roseiconus</taxon>
    </lineage>
</organism>
<evidence type="ECO:0000313" key="2">
    <source>
        <dbReference type="Proteomes" id="UP000324479"/>
    </source>
</evidence>
<dbReference type="AlphaFoldDB" id="A0A5M6DGN7"/>
<dbReference type="Proteomes" id="UP000324479">
    <property type="component" value="Unassembled WGS sequence"/>
</dbReference>
<comment type="caution">
    <text evidence="1">The sequence shown here is derived from an EMBL/GenBank/DDBJ whole genome shotgun (WGS) entry which is preliminary data.</text>
</comment>
<name>A0A5M6DGN7_9BACT</name>